<protein>
    <submittedName>
        <fullName evidence="2">GTP pyrophosphokinase family protein</fullName>
    </submittedName>
</protein>
<feature type="domain" description="RelA/SpoT" evidence="1">
    <location>
        <begin position="45"/>
        <end position="172"/>
    </location>
</feature>
<dbReference type="CDD" id="cd05399">
    <property type="entry name" value="NT_Rel-Spo_like"/>
    <property type="match status" value="1"/>
</dbReference>
<dbReference type="RefSeq" id="WP_344071106.1">
    <property type="nucleotide sequence ID" value="NZ_BAAAPL010000001.1"/>
</dbReference>
<sequence length="368" mass="40677">MTSLSLEEADFSERSVLPAVFGPKIEALICDLLDQASISRLTVVHRVKSYPSAAAKMRANPEKYGDVADLHDLLGVRVITYMASDVELVVDALRGAFRIDEQRSADKQAMLSSDRFGYLSYHLVACITPERAALPEWSQFKGFHFEIQVRSILQHAWAEIEHDLGYKSDSALPIQLRRRFTLLAGLLELADAEFDAVSAEVAEHVARVRAEVAGGKGVPIDSDSLRALTGNDSAVARLDRAIADSIDADLDATSSAKYIEHRVMNLKQVGVSDTLELERAIAESSDSLLRFARGWLQAPGARNNARALHEEAGRSRVLPRGISMYYYYLHLLIERDLDGALKAIGRLSQPERFELLQTLHAEAFDGSS</sequence>
<dbReference type="SUPFAM" id="SSF81301">
    <property type="entry name" value="Nucleotidyltransferase"/>
    <property type="match status" value="1"/>
</dbReference>
<dbReference type="InterPro" id="IPR043519">
    <property type="entry name" value="NT_sf"/>
</dbReference>
<dbReference type="SMART" id="SM00954">
    <property type="entry name" value="RelA_SpoT"/>
    <property type="match status" value="1"/>
</dbReference>
<dbReference type="EMBL" id="BAAAPL010000001">
    <property type="protein sequence ID" value="GAA1698888.1"/>
    <property type="molecule type" value="Genomic_DNA"/>
</dbReference>
<reference evidence="2 3" key="1">
    <citation type="journal article" date="2019" name="Int. J. Syst. Evol. Microbiol.">
        <title>The Global Catalogue of Microorganisms (GCM) 10K type strain sequencing project: providing services to taxonomists for standard genome sequencing and annotation.</title>
        <authorList>
            <consortium name="The Broad Institute Genomics Platform"/>
            <consortium name="The Broad Institute Genome Sequencing Center for Infectious Disease"/>
            <person name="Wu L."/>
            <person name="Ma J."/>
        </authorList>
    </citation>
    <scope>NUCLEOTIDE SEQUENCE [LARGE SCALE GENOMIC DNA]</scope>
    <source>
        <strain evidence="2 3">JCM 15577</strain>
    </source>
</reference>
<dbReference type="PANTHER" id="PTHR41773:SF1">
    <property type="entry name" value="RELA_SPOT DOMAIN-CONTAINING PROTEIN"/>
    <property type="match status" value="1"/>
</dbReference>
<dbReference type="Gene3D" id="3.30.460.10">
    <property type="entry name" value="Beta Polymerase, domain 2"/>
    <property type="match status" value="1"/>
</dbReference>
<dbReference type="InterPro" id="IPR007685">
    <property type="entry name" value="RelA_SpoT"/>
</dbReference>
<accession>A0ABN2I5A1</accession>
<dbReference type="Pfam" id="PF04607">
    <property type="entry name" value="RelA_SpoT"/>
    <property type="match status" value="1"/>
</dbReference>
<proteinExistence type="predicted"/>
<keyword evidence="3" id="KW-1185">Reference proteome</keyword>
<dbReference type="Proteomes" id="UP001501690">
    <property type="component" value="Unassembled WGS sequence"/>
</dbReference>
<gene>
    <name evidence="2" type="ORF">GCM10009808_15490</name>
</gene>
<evidence type="ECO:0000313" key="3">
    <source>
        <dbReference type="Proteomes" id="UP001501690"/>
    </source>
</evidence>
<comment type="caution">
    <text evidence="2">The sequence shown here is derived from an EMBL/GenBank/DDBJ whole genome shotgun (WGS) entry which is preliminary data.</text>
</comment>
<dbReference type="PANTHER" id="PTHR41773">
    <property type="entry name" value="GTP PYROPHOSPHATASE-RELATED"/>
    <property type="match status" value="1"/>
</dbReference>
<name>A0ABN2I5A1_9MICO</name>
<dbReference type="Gene3D" id="1.10.287.860">
    <property type="entry name" value="Nucleotidyltransferase"/>
    <property type="match status" value="1"/>
</dbReference>
<evidence type="ECO:0000259" key="1">
    <source>
        <dbReference type="SMART" id="SM00954"/>
    </source>
</evidence>
<evidence type="ECO:0000313" key="2">
    <source>
        <dbReference type="EMBL" id="GAA1698888.1"/>
    </source>
</evidence>
<organism evidence="2 3">
    <name type="scientific">Microbacterium sediminicola</name>
    <dbReference type="NCBI Taxonomy" id="415210"/>
    <lineage>
        <taxon>Bacteria</taxon>
        <taxon>Bacillati</taxon>
        <taxon>Actinomycetota</taxon>
        <taxon>Actinomycetes</taxon>
        <taxon>Micrococcales</taxon>
        <taxon>Microbacteriaceae</taxon>
        <taxon>Microbacterium</taxon>
    </lineage>
</organism>